<dbReference type="InterPro" id="IPR036086">
    <property type="entry name" value="ParB/Sulfiredoxin_sf"/>
</dbReference>
<dbReference type="PANTHER" id="PTHR39639:SF1">
    <property type="entry name" value="DUF262 DOMAIN-CONTAINING PROTEIN"/>
    <property type="match status" value="1"/>
</dbReference>
<dbReference type="Proteomes" id="UP000287300">
    <property type="component" value="Unassembled WGS sequence"/>
</dbReference>
<feature type="domain" description="GmrSD restriction endonucleases N-terminal" evidence="1">
    <location>
        <begin position="38"/>
        <end position="174"/>
    </location>
</feature>
<dbReference type="EMBL" id="BDES01000002">
    <property type="protein sequence ID" value="GCD51402.1"/>
    <property type="molecule type" value="Genomic_DNA"/>
</dbReference>
<dbReference type="PANTHER" id="PTHR39639">
    <property type="entry name" value="CHROMOSOME 16, WHOLE GENOME SHOTGUN SEQUENCE"/>
    <property type="match status" value="1"/>
</dbReference>
<gene>
    <name evidence="2" type="ORF">NBRC3188_0099</name>
</gene>
<comment type="caution">
    <text evidence="2">The sequence shown here is derived from an EMBL/GenBank/DDBJ whole genome shotgun (WGS) entry which is preliminary data.</text>
</comment>
<sequence>MSSVEEQIAELKKAVSFDSRDFPIEIICSKYEQGIETDENEIFVPEYQRDFVWDCARQSRLIESIALGLPIPPIFVAENSDGRLEIVDGSQRIRTLSAFLNNELTLEKLKKVTTLNNLQFGDLEISRQRKFRHATLNFIVLSENATEEVRSDLFDRINKGSDILRNMEKRKGIYRGKFTDFIYEKCAKNSIFFNNIYLSKAVINRQEHEELILRFFALVDHFPQYNKFSRNVSNTLDAYMKQMNENFTDEKCAYKYSIFDRMVKFVMENFEFGFSKGHQTAVSRIYFEAVSVGVHLALEEVPDLQLKRKIMAKDLLGDRRSRFYKAIVGTKETHSTDNLLLRINTVKDLILSLQK</sequence>
<accession>A0A401WPZ9</accession>
<evidence type="ECO:0000313" key="2">
    <source>
        <dbReference type="EMBL" id="GCD51402.1"/>
    </source>
</evidence>
<evidence type="ECO:0000259" key="1">
    <source>
        <dbReference type="Pfam" id="PF03235"/>
    </source>
</evidence>
<proteinExistence type="predicted"/>
<dbReference type="InterPro" id="IPR004919">
    <property type="entry name" value="GmrSD_N"/>
</dbReference>
<dbReference type="AlphaFoldDB" id="A0A401WPZ9"/>
<dbReference type="Pfam" id="PF03235">
    <property type="entry name" value="GmrSD_N"/>
    <property type="match status" value="1"/>
</dbReference>
<dbReference type="CDD" id="cd16387">
    <property type="entry name" value="ParB_N_Srx"/>
    <property type="match status" value="1"/>
</dbReference>
<protein>
    <recommendedName>
        <fullName evidence="1">GmrSD restriction endonucleases N-terminal domain-containing protein</fullName>
    </recommendedName>
</protein>
<reference evidence="2 3" key="1">
    <citation type="submission" date="2016-06" db="EMBL/GenBank/DDBJ databases">
        <title>Acetobacter pasteurianus NBRC 3188 whole genome sequencing project.</title>
        <authorList>
            <person name="Matsutani M."/>
            <person name="Shiwa Y."/>
            <person name="Okamoto-Kainuma A."/>
            <person name="Ishikawa M."/>
            <person name="Koizumi Y."/>
            <person name="Yoshikawa H."/>
            <person name="Yakushi T."/>
            <person name="Matsushita K."/>
        </authorList>
    </citation>
    <scope>NUCLEOTIDE SEQUENCE [LARGE SCALE GENOMIC DNA]</scope>
    <source>
        <strain evidence="2 3">NBRC 3188</strain>
    </source>
</reference>
<evidence type="ECO:0000313" key="3">
    <source>
        <dbReference type="Proteomes" id="UP000287300"/>
    </source>
</evidence>
<dbReference type="RefSeq" id="WP_124294888.1">
    <property type="nucleotide sequence ID" value="NZ_BDES01000002.1"/>
</dbReference>
<dbReference type="SUPFAM" id="SSF110849">
    <property type="entry name" value="ParB/Sulfiredoxin"/>
    <property type="match status" value="1"/>
</dbReference>
<name>A0A401WPZ9_ACEPA</name>
<organism evidence="2 3">
    <name type="scientific">Acetobacter pasteurianus NBRC 3188</name>
    <dbReference type="NCBI Taxonomy" id="1226663"/>
    <lineage>
        <taxon>Bacteria</taxon>
        <taxon>Pseudomonadati</taxon>
        <taxon>Pseudomonadota</taxon>
        <taxon>Alphaproteobacteria</taxon>
        <taxon>Acetobacterales</taxon>
        <taxon>Acetobacteraceae</taxon>
        <taxon>Acetobacter</taxon>
    </lineage>
</organism>